<dbReference type="InterPro" id="IPR056603">
    <property type="entry name" value="HTH_NPRL3"/>
</dbReference>
<feature type="domain" description="GATOR1 complex protein NPRL3 C-terminal HTH" evidence="3">
    <location>
        <begin position="568"/>
        <end position="625"/>
    </location>
</feature>
<organism evidence="4 5">
    <name type="scientific">Rotaria magnacalcarata</name>
    <dbReference type="NCBI Taxonomy" id="392030"/>
    <lineage>
        <taxon>Eukaryota</taxon>
        <taxon>Metazoa</taxon>
        <taxon>Spiralia</taxon>
        <taxon>Gnathifera</taxon>
        <taxon>Rotifera</taxon>
        <taxon>Eurotatoria</taxon>
        <taxon>Bdelloidea</taxon>
        <taxon>Philodinida</taxon>
        <taxon>Philodinidae</taxon>
        <taxon>Rotaria</taxon>
    </lineage>
</organism>
<gene>
    <name evidence="4" type="ORF">MBJ925_LOCUS9761</name>
</gene>
<accession>A0A816N3U1</accession>
<evidence type="ECO:0000313" key="5">
    <source>
        <dbReference type="Proteomes" id="UP000663824"/>
    </source>
</evidence>
<keyword evidence="2" id="KW-0458">Lysosome</keyword>
<sequence>MAHIELEKDLIAILLVVESVHDKNRVLYKYEEIKTYQRSQESISFYTPYAIVIAKDFDPPSVKEEDASRSTFLNFDETTLSILTTPYSYGNHVEVQVDDVTFVGHTLRLEGNLNLKSFAIFFALRAIAKASVILSYQDMSKRIGTAIRCEEQRASYLNQEYLKLISIIQQYEAEENDPANCIPNEENTRERDQKDKKKEIYITMAQQSPLAATLRQIYIDLQVSGEINISINNWLNVSCCLPHRSVPINCPLETDYFYNVLSNAGDYLKPYYGLLLVIDPLVLLASLPMDSSQTLATLIKTVHSSHSLSSLSLDTGIQLSQIYSLTAHLLFWGRAKIIYPIAEDNIYIISPDADLSKQGSLSKMYHETFQNTSNYPTLQEALAEYSDAIAFHDHVSRCETENEKRERHQCVEWLLRHRLLVQVHNYFYVLLSNDERHNFKDEFRKLRLRPSRAPLQRYQFSIEGFGSSSKHERFHLTSESIDIRGNTSSINGFEYNMASSPMASALSHSSTYNSKSADTIRTLTDTSHEDVFASGSVSSSTTGISNRISLHYLPQITQALPDERAEYRQRLASAIKDAKEQHVVDFLKLIKYLDGNYHLEEIASLENITRLQILTVLENFQSIVVSALHPDPNPILQI</sequence>
<dbReference type="GO" id="GO:1990130">
    <property type="term" value="C:GATOR1 complex"/>
    <property type="evidence" value="ECO:0007669"/>
    <property type="project" value="UniProtKB-UniRule"/>
</dbReference>
<dbReference type="AlphaFoldDB" id="A0A816N3U1"/>
<comment type="caution">
    <text evidence="4">The sequence shown here is derived from an EMBL/GenBank/DDBJ whole genome shotgun (WGS) entry which is preliminary data.</text>
</comment>
<comment type="similarity">
    <text evidence="1 2">Belongs to the NPR3 family.</text>
</comment>
<comment type="subcellular location">
    <subcellularLocation>
        <location evidence="2">Lysosome</location>
    </subcellularLocation>
</comment>
<dbReference type="Pfam" id="PF24064">
    <property type="entry name" value="HTH_NPRL3"/>
    <property type="match status" value="1"/>
</dbReference>
<dbReference type="Pfam" id="PF03666">
    <property type="entry name" value="NPR3"/>
    <property type="match status" value="1"/>
</dbReference>
<dbReference type="PANTHER" id="PTHR13153:SF5">
    <property type="entry name" value="GATOR COMPLEX PROTEIN NPRL3"/>
    <property type="match status" value="1"/>
</dbReference>
<dbReference type="GO" id="GO:0034198">
    <property type="term" value="P:cellular response to amino acid starvation"/>
    <property type="evidence" value="ECO:0007669"/>
    <property type="project" value="UniProtKB-UniRule"/>
</dbReference>
<dbReference type="PANTHER" id="PTHR13153">
    <property type="entry name" value="CGTHBA PROTEIN -14 GENE PROTEIN"/>
    <property type="match status" value="1"/>
</dbReference>
<evidence type="ECO:0000256" key="2">
    <source>
        <dbReference type="RuleBase" id="RU368069"/>
    </source>
</evidence>
<proteinExistence type="inferred from homology"/>
<evidence type="ECO:0000313" key="4">
    <source>
        <dbReference type="EMBL" id="CAF2029164.1"/>
    </source>
</evidence>
<protein>
    <recommendedName>
        <fullName evidence="2">GATOR complex protein NPRL3</fullName>
    </recommendedName>
    <alternativeName>
        <fullName evidence="2">Nitrogen permease regulator 3-like protein</fullName>
    </alternativeName>
</protein>
<evidence type="ECO:0000256" key="1">
    <source>
        <dbReference type="ARBA" id="ARBA00010546"/>
    </source>
</evidence>
<comment type="function">
    <text evidence="2">As a component of the GATOR1 complex functions as an inhibitor of the amino acid-sensing branch of the TORC1 pathway.</text>
</comment>
<reference evidence="4" key="1">
    <citation type="submission" date="2021-02" db="EMBL/GenBank/DDBJ databases">
        <authorList>
            <person name="Nowell W R."/>
        </authorList>
    </citation>
    <scope>NUCLEOTIDE SEQUENCE</scope>
</reference>
<dbReference type="GO" id="GO:0010508">
    <property type="term" value="P:positive regulation of autophagy"/>
    <property type="evidence" value="ECO:0007669"/>
    <property type="project" value="TreeGrafter"/>
</dbReference>
<keyword evidence="2" id="KW-0732">Signal</keyword>
<dbReference type="GO" id="GO:0005764">
    <property type="term" value="C:lysosome"/>
    <property type="evidence" value="ECO:0007669"/>
    <property type="project" value="UniProtKB-SubCell"/>
</dbReference>
<dbReference type="Proteomes" id="UP000663824">
    <property type="component" value="Unassembled WGS sequence"/>
</dbReference>
<dbReference type="EMBL" id="CAJNRE010003807">
    <property type="protein sequence ID" value="CAF2029164.1"/>
    <property type="molecule type" value="Genomic_DNA"/>
</dbReference>
<evidence type="ECO:0000259" key="3">
    <source>
        <dbReference type="Pfam" id="PF24064"/>
    </source>
</evidence>
<name>A0A816N3U1_9BILA</name>
<dbReference type="InterPro" id="IPR005365">
    <property type="entry name" value="Npr3"/>
</dbReference>
<dbReference type="GO" id="GO:1904262">
    <property type="term" value="P:negative regulation of TORC1 signaling"/>
    <property type="evidence" value="ECO:0007669"/>
    <property type="project" value="TreeGrafter"/>
</dbReference>
<dbReference type="GO" id="GO:0038202">
    <property type="term" value="P:TORC1 signaling"/>
    <property type="evidence" value="ECO:0007669"/>
    <property type="project" value="TreeGrafter"/>
</dbReference>